<comment type="caution">
    <text evidence="1">The sequence shown here is derived from an EMBL/GenBank/DDBJ whole genome shotgun (WGS) entry which is preliminary data.</text>
</comment>
<name>A0A7W4VSR6_9ACTN</name>
<accession>A0A7W4VSR6</accession>
<organism evidence="1 2">
    <name type="scientific">Nocardioides soli</name>
    <dbReference type="NCBI Taxonomy" id="1036020"/>
    <lineage>
        <taxon>Bacteria</taxon>
        <taxon>Bacillati</taxon>
        <taxon>Actinomycetota</taxon>
        <taxon>Actinomycetes</taxon>
        <taxon>Propionibacteriales</taxon>
        <taxon>Nocardioidaceae</taxon>
        <taxon>Nocardioides</taxon>
    </lineage>
</organism>
<dbReference type="Proteomes" id="UP000589626">
    <property type="component" value="Unassembled WGS sequence"/>
</dbReference>
<sequence length="33" mass="3735">MTSYGYTENCRYLDGYQRVDIAGVQSWLAGFLG</sequence>
<evidence type="ECO:0000313" key="2">
    <source>
        <dbReference type="Proteomes" id="UP000589626"/>
    </source>
</evidence>
<reference evidence="1 2" key="1">
    <citation type="submission" date="2020-08" db="EMBL/GenBank/DDBJ databases">
        <title>Sequencing the genomes of 1000 actinobacteria strains.</title>
        <authorList>
            <person name="Klenk H.-P."/>
        </authorList>
    </citation>
    <scope>NUCLEOTIDE SEQUENCE [LARGE SCALE GENOMIC DNA]</scope>
    <source>
        <strain evidence="1 2">DSM 105498</strain>
    </source>
</reference>
<dbReference type="AlphaFoldDB" id="A0A7W4VSR6"/>
<gene>
    <name evidence="1" type="ORF">FHU40_000923</name>
</gene>
<proteinExistence type="predicted"/>
<protein>
    <submittedName>
        <fullName evidence="1">Uncharacterized protein</fullName>
    </submittedName>
</protein>
<dbReference type="EMBL" id="JACHWR010000001">
    <property type="protein sequence ID" value="MBB3041122.1"/>
    <property type="molecule type" value="Genomic_DNA"/>
</dbReference>
<evidence type="ECO:0000313" key="1">
    <source>
        <dbReference type="EMBL" id="MBB3041122.1"/>
    </source>
</evidence>
<keyword evidence="2" id="KW-1185">Reference proteome</keyword>